<feature type="compositionally biased region" description="Low complexity" evidence="1">
    <location>
        <begin position="228"/>
        <end position="257"/>
    </location>
</feature>
<dbReference type="AlphaFoldDB" id="A0A0R1GZI1"/>
<feature type="compositionally biased region" description="Acidic residues" evidence="1">
    <location>
        <begin position="300"/>
        <end position="310"/>
    </location>
</feature>
<organism evidence="4 5">
    <name type="scientific">Loigolactobacillus bifermentans DSM 20003</name>
    <dbReference type="NCBI Taxonomy" id="1423726"/>
    <lineage>
        <taxon>Bacteria</taxon>
        <taxon>Bacillati</taxon>
        <taxon>Bacillota</taxon>
        <taxon>Bacilli</taxon>
        <taxon>Lactobacillales</taxon>
        <taxon>Lactobacillaceae</taxon>
        <taxon>Loigolactobacillus</taxon>
    </lineage>
</organism>
<dbReference type="STRING" id="1423726.FC07_GL002353"/>
<dbReference type="Gene3D" id="3.10.350.10">
    <property type="entry name" value="LysM domain"/>
    <property type="match status" value="1"/>
</dbReference>
<dbReference type="SMART" id="SM00257">
    <property type="entry name" value="LysM"/>
    <property type="match status" value="1"/>
</dbReference>
<feature type="compositionally biased region" description="Low complexity" evidence="1">
    <location>
        <begin position="388"/>
        <end position="410"/>
    </location>
</feature>
<dbReference type="Pfam" id="PF01476">
    <property type="entry name" value="LysM"/>
    <property type="match status" value="1"/>
</dbReference>
<dbReference type="SUPFAM" id="SSF54106">
    <property type="entry name" value="LysM domain"/>
    <property type="match status" value="1"/>
</dbReference>
<protein>
    <recommendedName>
        <fullName evidence="3">LysM domain-containing protein</fullName>
    </recommendedName>
</protein>
<accession>A0A0R1GZI1</accession>
<feature type="domain" description="LysM" evidence="3">
    <location>
        <begin position="72"/>
        <end position="116"/>
    </location>
</feature>
<gene>
    <name evidence="4" type="ORF">FC07_GL002353</name>
</gene>
<feature type="region of interest" description="Disordered" evidence="1">
    <location>
        <begin position="370"/>
        <end position="418"/>
    </location>
</feature>
<feature type="compositionally biased region" description="Low complexity" evidence="1">
    <location>
        <begin position="284"/>
        <end position="299"/>
    </location>
</feature>
<dbReference type="PATRIC" id="fig|1423726.3.peg.2443"/>
<feature type="compositionally biased region" description="Low complexity" evidence="1">
    <location>
        <begin position="203"/>
        <end position="221"/>
    </location>
</feature>
<feature type="region of interest" description="Disordered" evidence="1">
    <location>
        <begin position="283"/>
        <end position="320"/>
    </location>
</feature>
<dbReference type="InterPro" id="IPR018392">
    <property type="entry name" value="LysM"/>
</dbReference>
<feature type="region of interest" description="Disordered" evidence="1">
    <location>
        <begin position="160"/>
        <end position="261"/>
    </location>
</feature>
<feature type="signal peptide" evidence="2">
    <location>
        <begin position="1"/>
        <end position="29"/>
    </location>
</feature>
<sequence length="418" mass="43899">MNKKRVIGAALAGALLFVPYIAESSAVLADGFYVNQTNAERADITNWVANSSEQISTNIQSQHINVNDLNGSRYVIQWGDTLSGISQATGIPMRKLAYDNHIRNIDLIYAGDILILNRNGSYVPSDWNYEGHGTHVANTKVTINNFVDNSDNSVTIVDSPITVNNTTNNNSTTNNSSTNNETNEKTTTTINNSDYESPVDPVATTTAGSDSSAASSDTTAAAEKDADSINATTDSQTTTSDSNANKTSASTTTSSKSGLEDSDFADEVSSKLADQLGVDASKVSVDFGGDSSSAASADSESSDVDAEATDTDSQTVYDDDQSISIASDKLSAKNAAKVAKKIYKQLESDDKLSDVTDADSIDVTLSATDGGYDFNISLSSESSDDSDSNSSSESDTASDTNSSSVTTSSDDTTDAEDY</sequence>
<keyword evidence="2" id="KW-0732">Signal</keyword>
<proteinExistence type="predicted"/>
<comment type="caution">
    <text evidence="4">The sequence shown here is derived from an EMBL/GenBank/DDBJ whole genome shotgun (WGS) entry which is preliminary data.</text>
</comment>
<reference evidence="4 5" key="1">
    <citation type="journal article" date="2015" name="Genome Announc.">
        <title>Expanding the biotechnology potential of lactobacilli through comparative genomics of 213 strains and associated genera.</title>
        <authorList>
            <person name="Sun Z."/>
            <person name="Harris H.M."/>
            <person name="McCann A."/>
            <person name="Guo C."/>
            <person name="Argimon S."/>
            <person name="Zhang W."/>
            <person name="Yang X."/>
            <person name="Jeffery I.B."/>
            <person name="Cooney J.C."/>
            <person name="Kagawa T.F."/>
            <person name="Liu W."/>
            <person name="Song Y."/>
            <person name="Salvetti E."/>
            <person name="Wrobel A."/>
            <person name="Rasinkangas P."/>
            <person name="Parkhill J."/>
            <person name="Rea M.C."/>
            <person name="O'Sullivan O."/>
            <person name="Ritari J."/>
            <person name="Douillard F.P."/>
            <person name="Paul Ross R."/>
            <person name="Yang R."/>
            <person name="Briner A.E."/>
            <person name="Felis G.E."/>
            <person name="de Vos W.M."/>
            <person name="Barrangou R."/>
            <person name="Klaenhammer T.R."/>
            <person name="Caufield P.W."/>
            <person name="Cui Y."/>
            <person name="Zhang H."/>
            <person name="O'Toole P.W."/>
        </authorList>
    </citation>
    <scope>NUCLEOTIDE SEQUENCE [LARGE SCALE GENOMIC DNA]</scope>
    <source>
        <strain evidence="4 5">DSM 20003</strain>
    </source>
</reference>
<evidence type="ECO:0000313" key="5">
    <source>
        <dbReference type="Proteomes" id="UP000051461"/>
    </source>
</evidence>
<feature type="compositionally biased region" description="Low complexity" evidence="1">
    <location>
        <begin position="164"/>
        <end position="193"/>
    </location>
</feature>
<evidence type="ECO:0000259" key="3">
    <source>
        <dbReference type="PROSITE" id="PS51782"/>
    </source>
</evidence>
<dbReference type="InterPro" id="IPR036779">
    <property type="entry name" value="LysM_dom_sf"/>
</dbReference>
<name>A0A0R1GZI1_9LACO</name>
<evidence type="ECO:0000256" key="2">
    <source>
        <dbReference type="SAM" id="SignalP"/>
    </source>
</evidence>
<keyword evidence="5" id="KW-1185">Reference proteome</keyword>
<evidence type="ECO:0000313" key="4">
    <source>
        <dbReference type="EMBL" id="KRK39616.1"/>
    </source>
</evidence>
<dbReference type="RefSeq" id="WP_057904189.1">
    <property type="nucleotide sequence ID" value="NZ_AZDA01000041.1"/>
</dbReference>
<evidence type="ECO:0000256" key="1">
    <source>
        <dbReference type="SAM" id="MobiDB-lite"/>
    </source>
</evidence>
<dbReference type="OrthoDB" id="9798935at2"/>
<dbReference type="PROSITE" id="PS51782">
    <property type="entry name" value="LYSM"/>
    <property type="match status" value="1"/>
</dbReference>
<feature type="chain" id="PRO_5038380725" description="LysM domain-containing protein" evidence="2">
    <location>
        <begin position="30"/>
        <end position="418"/>
    </location>
</feature>
<dbReference type="Proteomes" id="UP000051461">
    <property type="component" value="Unassembled WGS sequence"/>
</dbReference>
<dbReference type="EMBL" id="AZDA01000041">
    <property type="protein sequence ID" value="KRK39616.1"/>
    <property type="molecule type" value="Genomic_DNA"/>
</dbReference>